<evidence type="ECO:0000259" key="1">
    <source>
        <dbReference type="Pfam" id="PF03372"/>
    </source>
</evidence>
<protein>
    <submittedName>
        <fullName evidence="2">Endonuclease</fullName>
    </submittedName>
</protein>
<dbReference type="Proteomes" id="UP000185427">
    <property type="component" value="Chromosome"/>
</dbReference>
<dbReference type="InterPro" id="IPR051916">
    <property type="entry name" value="GPI-anchor_lipid_remodeler"/>
</dbReference>
<dbReference type="RefSeq" id="WP_075667465.1">
    <property type="nucleotide sequence ID" value="NZ_CP019030.1"/>
</dbReference>
<dbReference type="InterPro" id="IPR005135">
    <property type="entry name" value="Endo/exonuclease/phosphatase"/>
</dbReference>
<dbReference type="GO" id="GO:0016020">
    <property type="term" value="C:membrane"/>
    <property type="evidence" value="ECO:0007669"/>
    <property type="project" value="GOC"/>
</dbReference>
<evidence type="ECO:0000313" key="2">
    <source>
        <dbReference type="EMBL" id="APU46239.1"/>
    </source>
</evidence>
<dbReference type="OrthoDB" id="7616949at2"/>
<feature type="domain" description="Endonuclease/exonuclease/phosphatase" evidence="1">
    <location>
        <begin position="62"/>
        <end position="300"/>
    </location>
</feature>
<evidence type="ECO:0000313" key="3">
    <source>
        <dbReference type="Proteomes" id="UP000185427"/>
    </source>
</evidence>
<dbReference type="AlphaFoldDB" id="A0A1L7GW83"/>
<keyword evidence="2" id="KW-0540">Nuclease</keyword>
<dbReference type="SUPFAM" id="SSF56219">
    <property type="entry name" value="DNase I-like"/>
    <property type="match status" value="1"/>
</dbReference>
<accession>A0A1L7GW83</accession>
<dbReference type="Gene3D" id="3.60.10.10">
    <property type="entry name" value="Endonuclease/exonuclease/phosphatase"/>
    <property type="match status" value="1"/>
</dbReference>
<sequence length="367" mass="40983">MRILKRSALTLLAVITTLALVVGGYVLYMQHQYYRIPDHQKLTIGNNQAATLTTGKVYTATTYNVGFGAYNHQFSFFMDAGELKSGTKTRGKYGTARSKAVVLTDTKGVEKVMQAQQADFMLFQEIDTNSTRSKHFNQVRMVENKFHGYGHVFANNFHSAFLMWPLTDPHGSVQSGLLTLSRYHIGSATRRQYPVTNSFISKFTDLDRCFAVTTIPVTNGKQLLLINSHMSAYDKGGKMRKAQMKLLNAVIERAYLAGNYVIVGGDYNHALGKDMLTHFASQEKVPDWVSVLDQSMVAKGFTMVKAQNRETVPTVRSTDLAYRSGVNYLTVCDGFLVSNNVTATATNINTNFDYADHNPVKLTFILK</sequence>
<dbReference type="PANTHER" id="PTHR14859:SF1">
    <property type="entry name" value="PGAP2-INTERACTING PROTEIN"/>
    <property type="match status" value="1"/>
</dbReference>
<dbReference type="Pfam" id="PF03372">
    <property type="entry name" value="Exo_endo_phos"/>
    <property type="match status" value="1"/>
</dbReference>
<keyword evidence="2" id="KW-0255">Endonuclease</keyword>
<gene>
    <name evidence="2" type="ORF">BUW47_07305</name>
</gene>
<dbReference type="GO" id="GO:0006506">
    <property type="term" value="P:GPI anchor biosynthetic process"/>
    <property type="evidence" value="ECO:0007669"/>
    <property type="project" value="TreeGrafter"/>
</dbReference>
<dbReference type="InterPro" id="IPR036691">
    <property type="entry name" value="Endo/exonu/phosph_ase_sf"/>
</dbReference>
<name>A0A1L7GW83_LIMFE</name>
<reference evidence="2 3" key="1">
    <citation type="submission" date="2016-12" db="EMBL/GenBank/DDBJ databases">
        <title>Complete Genome Sequence of Lactobacillus fermentum Strain SNUV175, a Probiotic for Treatment of Bacterial Vaginosis.</title>
        <authorList>
            <person name="Lee S."/>
            <person name="You H.J."/>
            <person name="Kwon B."/>
            <person name="Ko G."/>
        </authorList>
    </citation>
    <scope>NUCLEOTIDE SEQUENCE [LARGE SCALE GENOMIC DNA]</scope>
    <source>
        <strain evidence="2 3">SNUV175</strain>
    </source>
</reference>
<organism evidence="2 3">
    <name type="scientific">Limosilactobacillus fermentum</name>
    <name type="common">Lactobacillus fermentum</name>
    <dbReference type="NCBI Taxonomy" id="1613"/>
    <lineage>
        <taxon>Bacteria</taxon>
        <taxon>Bacillati</taxon>
        <taxon>Bacillota</taxon>
        <taxon>Bacilli</taxon>
        <taxon>Lactobacillales</taxon>
        <taxon>Lactobacillaceae</taxon>
        <taxon>Limosilactobacillus</taxon>
    </lineage>
</organism>
<dbReference type="GO" id="GO:0004519">
    <property type="term" value="F:endonuclease activity"/>
    <property type="evidence" value="ECO:0007669"/>
    <property type="project" value="UniProtKB-KW"/>
</dbReference>
<dbReference type="EMBL" id="CP019030">
    <property type="protein sequence ID" value="APU46239.1"/>
    <property type="molecule type" value="Genomic_DNA"/>
</dbReference>
<keyword evidence="2" id="KW-0378">Hydrolase</keyword>
<dbReference type="PANTHER" id="PTHR14859">
    <property type="entry name" value="CALCOFLUOR WHITE HYPERSENSITIVE PROTEIN PRECURSOR"/>
    <property type="match status" value="1"/>
</dbReference>
<proteinExistence type="predicted"/>